<evidence type="ECO:0000313" key="2">
    <source>
        <dbReference type="EMBL" id="KKN50267.1"/>
    </source>
</evidence>
<proteinExistence type="predicted"/>
<protein>
    <submittedName>
        <fullName evidence="2">Uncharacterized protein</fullName>
    </submittedName>
</protein>
<accession>A0A0F9RKE9</accession>
<feature type="transmembrane region" description="Helical" evidence="1">
    <location>
        <begin position="122"/>
        <end position="142"/>
    </location>
</feature>
<comment type="caution">
    <text evidence="2">The sequence shown here is derived from an EMBL/GenBank/DDBJ whole genome shotgun (WGS) entry which is preliminary data.</text>
</comment>
<reference evidence="2" key="1">
    <citation type="journal article" date="2015" name="Nature">
        <title>Complex archaea that bridge the gap between prokaryotes and eukaryotes.</title>
        <authorList>
            <person name="Spang A."/>
            <person name="Saw J.H."/>
            <person name="Jorgensen S.L."/>
            <person name="Zaremba-Niedzwiedzka K."/>
            <person name="Martijn J."/>
            <person name="Lind A.E."/>
            <person name="van Eijk R."/>
            <person name="Schleper C."/>
            <person name="Guy L."/>
            <person name="Ettema T.J."/>
        </authorList>
    </citation>
    <scope>NUCLEOTIDE SEQUENCE</scope>
</reference>
<feature type="transmembrane region" description="Helical" evidence="1">
    <location>
        <begin position="56"/>
        <end position="76"/>
    </location>
</feature>
<keyword evidence="1" id="KW-1133">Transmembrane helix</keyword>
<feature type="transmembrane region" description="Helical" evidence="1">
    <location>
        <begin position="16"/>
        <end position="36"/>
    </location>
</feature>
<feature type="transmembrane region" description="Helical" evidence="1">
    <location>
        <begin position="162"/>
        <end position="182"/>
    </location>
</feature>
<organism evidence="2">
    <name type="scientific">marine sediment metagenome</name>
    <dbReference type="NCBI Taxonomy" id="412755"/>
    <lineage>
        <taxon>unclassified sequences</taxon>
        <taxon>metagenomes</taxon>
        <taxon>ecological metagenomes</taxon>
    </lineage>
</organism>
<dbReference type="AlphaFoldDB" id="A0A0F9RKE9"/>
<dbReference type="EMBL" id="LAZR01001124">
    <property type="protein sequence ID" value="KKN50267.1"/>
    <property type="molecule type" value="Genomic_DNA"/>
</dbReference>
<name>A0A0F9RKE9_9ZZZZ</name>
<keyword evidence="1" id="KW-0472">Membrane</keyword>
<gene>
    <name evidence="2" type="ORF">LCGC14_0634590</name>
</gene>
<keyword evidence="1" id="KW-0812">Transmembrane</keyword>
<sequence length="357" mass="40901">MIFELTMGQMIFLNHLMMYLSTIGFGIALANAFIGISYIRDLNELTLLEIKAHKRFGWTAATIFYLLSVLCIYFAVIPRLNLSKFDEFFIDTILWHTFLGGIIAFILFTFKFFIARYKKDFIYKYGKIIGPLGFSGWALAYFTSNIDFYFFVNPSMDIPVPYLMPNYLISLIISIFIGFCLFSSVKAFKFRAYGSTEKRHQLHGVSMILHGITFGYEGSARELVGTPVLYKYVFPKTYEFLKRYAKYIGLDLEDLKKHNLNEALDIAIKAFEKIGMAEKINLEWISEKELIVESINCSTAVVRSYMEPEELTNSICPWSILVATIVNALTGKDIELSPSEFNKIGAKSKLTIVEKTI</sequence>
<evidence type="ECO:0000256" key="1">
    <source>
        <dbReference type="SAM" id="Phobius"/>
    </source>
</evidence>
<feature type="transmembrane region" description="Helical" evidence="1">
    <location>
        <begin position="88"/>
        <end position="110"/>
    </location>
</feature>